<evidence type="ECO:0000313" key="1">
    <source>
        <dbReference type="EMBL" id="RCJ38001.1"/>
    </source>
</evidence>
<accession>A0A367RQ86</accession>
<organism evidence="1 2">
    <name type="scientific">Nostoc punctiforme NIES-2108</name>
    <dbReference type="NCBI Taxonomy" id="1356359"/>
    <lineage>
        <taxon>Bacteria</taxon>
        <taxon>Bacillati</taxon>
        <taxon>Cyanobacteriota</taxon>
        <taxon>Cyanophyceae</taxon>
        <taxon>Nostocales</taxon>
        <taxon>Nostocaceae</taxon>
        <taxon>Nostoc</taxon>
    </lineage>
</organism>
<dbReference type="EMBL" id="LXQE01000125">
    <property type="protein sequence ID" value="RCJ38001.1"/>
    <property type="molecule type" value="Genomic_DNA"/>
</dbReference>
<gene>
    <name evidence="1" type="ORF">A6769_09590</name>
</gene>
<dbReference type="AlphaFoldDB" id="A0A367RQ86"/>
<dbReference type="Proteomes" id="UP000252085">
    <property type="component" value="Unassembled WGS sequence"/>
</dbReference>
<comment type="caution">
    <text evidence="1">The sequence shown here is derived from an EMBL/GenBank/DDBJ whole genome shotgun (WGS) entry which is preliminary data.</text>
</comment>
<proteinExistence type="predicted"/>
<reference evidence="1 2" key="1">
    <citation type="submission" date="2016-04" db="EMBL/GenBank/DDBJ databases">
        <authorList>
            <person name="Evans L.H."/>
            <person name="Alamgir A."/>
            <person name="Owens N."/>
            <person name="Weber N.D."/>
            <person name="Virtaneva K."/>
            <person name="Barbian K."/>
            <person name="Babar A."/>
            <person name="Rosenke K."/>
        </authorList>
    </citation>
    <scope>NUCLEOTIDE SEQUENCE [LARGE SCALE GENOMIC DNA]</scope>
    <source>
        <strain evidence="1">NIES-2108</strain>
    </source>
</reference>
<name>A0A367RQ86_NOSPU</name>
<evidence type="ECO:0000313" key="2">
    <source>
        <dbReference type="Proteomes" id="UP000252085"/>
    </source>
</evidence>
<protein>
    <submittedName>
        <fullName evidence="1">Uncharacterized protein</fullName>
    </submittedName>
</protein>
<sequence>MKPCSVIGGRIHPNSVDHKLFPKGRWLESFVVNDTFYQLLFKQVGGTLIRIPYKGVATEFLTINLMEDKYLQQLHVFCQQLDAGRLTSV</sequence>